<dbReference type="InterPro" id="IPR009057">
    <property type="entry name" value="Homeodomain-like_sf"/>
</dbReference>
<reference evidence="6 7" key="1">
    <citation type="submission" date="2022-06" db="EMBL/GenBank/DDBJ databases">
        <title>Genomic Encyclopedia of Archaeal and Bacterial Type Strains, Phase II (KMG-II): from individual species to whole genera.</title>
        <authorList>
            <person name="Goeker M."/>
        </authorList>
    </citation>
    <scope>NUCLEOTIDE SEQUENCE [LARGE SCALE GENOMIC DNA]</scope>
    <source>
        <strain evidence="6 7">DSM 44693</strain>
    </source>
</reference>
<protein>
    <submittedName>
        <fullName evidence="6">Transcriptional regulator, TetR family</fullName>
    </submittedName>
</protein>
<comment type="caution">
    <text evidence="6">The sequence shown here is derived from an EMBL/GenBank/DDBJ whole genome shotgun (WGS) entry which is preliminary data.</text>
</comment>
<keyword evidence="2 4" id="KW-0238">DNA-binding</keyword>
<feature type="domain" description="HTH tetR-type" evidence="5">
    <location>
        <begin position="31"/>
        <end position="91"/>
    </location>
</feature>
<dbReference type="PROSITE" id="PS50977">
    <property type="entry name" value="HTH_TETR_2"/>
    <property type="match status" value="1"/>
</dbReference>
<keyword evidence="3" id="KW-0804">Transcription</keyword>
<evidence type="ECO:0000259" key="5">
    <source>
        <dbReference type="PROSITE" id="PS50977"/>
    </source>
</evidence>
<dbReference type="EMBL" id="JAMTCJ010000001">
    <property type="protein sequence ID" value="MCP2174838.1"/>
    <property type="molecule type" value="Genomic_DNA"/>
</dbReference>
<feature type="DNA-binding region" description="H-T-H motif" evidence="4">
    <location>
        <begin position="54"/>
        <end position="73"/>
    </location>
</feature>
<dbReference type="PRINTS" id="PR00455">
    <property type="entry name" value="HTHTETR"/>
</dbReference>
<dbReference type="InterPro" id="IPR001647">
    <property type="entry name" value="HTH_TetR"/>
</dbReference>
<dbReference type="SUPFAM" id="SSF46689">
    <property type="entry name" value="Homeodomain-like"/>
    <property type="match status" value="1"/>
</dbReference>
<keyword evidence="7" id="KW-1185">Reference proteome</keyword>
<evidence type="ECO:0000256" key="4">
    <source>
        <dbReference type="PROSITE-ProRule" id="PRU00335"/>
    </source>
</evidence>
<dbReference type="Pfam" id="PF00440">
    <property type="entry name" value="TetR_N"/>
    <property type="match status" value="1"/>
</dbReference>
<evidence type="ECO:0000256" key="1">
    <source>
        <dbReference type="ARBA" id="ARBA00023015"/>
    </source>
</evidence>
<evidence type="ECO:0000256" key="2">
    <source>
        <dbReference type="ARBA" id="ARBA00023125"/>
    </source>
</evidence>
<gene>
    <name evidence="6" type="ORF">LX13_000645</name>
</gene>
<dbReference type="Proteomes" id="UP001206895">
    <property type="component" value="Unassembled WGS sequence"/>
</dbReference>
<evidence type="ECO:0000313" key="7">
    <source>
        <dbReference type="Proteomes" id="UP001206895"/>
    </source>
</evidence>
<proteinExistence type="predicted"/>
<organism evidence="6 7">
    <name type="scientific">Williamsia maris</name>
    <dbReference type="NCBI Taxonomy" id="72806"/>
    <lineage>
        <taxon>Bacteria</taxon>
        <taxon>Bacillati</taxon>
        <taxon>Actinomycetota</taxon>
        <taxon>Actinomycetes</taxon>
        <taxon>Mycobacteriales</taxon>
        <taxon>Nocardiaceae</taxon>
        <taxon>Williamsia</taxon>
    </lineage>
</organism>
<name>A0ABT1H991_9NOCA</name>
<dbReference type="InterPro" id="IPR050109">
    <property type="entry name" value="HTH-type_TetR-like_transc_reg"/>
</dbReference>
<keyword evidence="1" id="KW-0805">Transcription regulation</keyword>
<sequence length="222" mass="24439">MTGRGSARRFYSWRVSSPRVAPRRTQAQRRATTIGALLDAAITSIAEIGYAKTTVVEIVTRAGLSQGALFRHFPTRLDLMIAVAQEVGERQISSFTAEFGTSSAEAGPRDMREAVLLVRDLATSDINIVLRELAFHARIDEALRTRLSPILENYYASMTRLADGMPELRELSAARRRTLVMVLIAAFDGEALRKPLAPDPDADTARIDMLMLLAESYGVTLS</sequence>
<dbReference type="Gene3D" id="1.10.357.10">
    <property type="entry name" value="Tetracycline Repressor, domain 2"/>
    <property type="match status" value="1"/>
</dbReference>
<evidence type="ECO:0000256" key="3">
    <source>
        <dbReference type="ARBA" id="ARBA00023163"/>
    </source>
</evidence>
<accession>A0ABT1H991</accession>
<dbReference type="PANTHER" id="PTHR30055:SF234">
    <property type="entry name" value="HTH-TYPE TRANSCRIPTIONAL REGULATOR BETI"/>
    <property type="match status" value="1"/>
</dbReference>
<evidence type="ECO:0000313" key="6">
    <source>
        <dbReference type="EMBL" id="MCP2174838.1"/>
    </source>
</evidence>
<dbReference type="PANTHER" id="PTHR30055">
    <property type="entry name" value="HTH-TYPE TRANSCRIPTIONAL REGULATOR RUTR"/>
    <property type="match status" value="1"/>
</dbReference>